<protein>
    <submittedName>
        <fullName evidence="2">Transmembrane protein</fullName>
    </submittedName>
</protein>
<evidence type="ECO:0000313" key="3">
    <source>
        <dbReference type="Proteomes" id="UP001311799"/>
    </source>
</evidence>
<dbReference type="Proteomes" id="UP001311799">
    <property type="component" value="Unassembled WGS sequence"/>
</dbReference>
<evidence type="ECO:0000313" key="2">
    <source>
        <dbReference type="EMBL" id="KAK6588116.1"/>
    </source>
</evidence>
<keyword evidence="1" id="KW-1133">Transmembrane helix</keyword>
<dbReference type="EMBL" id="JAWDEY010000035">
    <property type="protein sequence ID" value="KAK6588116.1"/>
    <property type="molecule type" value="Genomic_DNA"/>
</dbReference>
<keyword evidence="1 2" id="KW-0812">Transmembrane</keyword>
<reference evidence="2 3" key="1">
    <citation type="submission" date="2023-10" db="EMBL/GenBank/DDBJ databases">
        <title>Comparative genomics analysis reveals potential genetic determinants of host preference in Cryptosporidium xiaoi.</title>
        <authorList>
            <person name="Xiao L."/>
            <person name="Li J."/>
        </authorList>
    </citation>
    <scope>NUCLEOTIDE SEQUENCE [LARGE SCALE GENOMIC DNA]</scope>
    <source>
        <strain evidence="2 3">52996</strain>
    </source>
</reference>
<keyword evidence="1" id="KW-0472">Membrane</keyword>
<sequence>MAVKLNISFAIYDAIRYTYYELINSLFYGKKFNSRSHKPKFDNSKFVFLLVKLLGWVLMTLSIPVCGIILVYYISPSRIDIIPAFFEADYFVISNPLNRINSQSENVLFSASFSFLFEVKYLNLLFIDRIIVEGVDIAYLGKIPLDAEGSSKCNSDNLNYLFQDFTEQEYHKISMEMVHFSCTDNYSSCIVGVTLNKFELSNYGQDAYMHDLKGGYSNFVLRTSFSSSQLMSSLVSGRLGYRYTPFSIPIIE</sequence>
<feature type="transmembrane region" description="Helical" evidence="1">
    <location>
        <begin position="46"/>
        <end position="74"/>
    </location>
</feature>
<name>A0AAV9XTT3_9CRYT</name>
<organism evidence="2 3">
    <name type="scientific">Cryptosporidium xiaoi</name>
    <dbReference type="NCBI Taxonomy" id="659607"/>
    <lineage>
        <taxon>Eukaryota</taxon>
        <taxon>Sar</taxon>
        <taxon>Alveolata</taxon>
        <taxon>Apicomplexa</taxon>
        <taxon>Conoidasida</taxon>
        <taxon>Coccidia</taxon>
        <taxon>Eucoccidiorida</taxon>
        <taxon>Eimeriorina</taxon>
        <taxon>Cryptosporidiidae</taxon>
        <taxon>Cryptosporidium</taxon>
    </lineage>
</organism>
<keyword evidence="3" id="KW-1185">Reference proteome</keyword>
<dbReference type="AlphaFoldDB" id="A0AAV9XTT3"/>
<accession>A0AAV9XTT3</accession>
<evidence type="ECO:0000256" key="1">
    <source>
        <dbReference type="SAM" id="Phobius"/>
    </source>
</evidence>
<comment type="caution">
    <text evidence="2">The sequence shown here is derived from an EMBL/GenBank/DDBJ whole genome shotgun (WGS) entry which is preliminary data.</text>
</comment>
<proteinExistence type="predicted"/>
<gene>
    <name evidence="2" type="ORF">RS030_7947</name>
</gene>